<evidence type="ECO:0000313" key="1">
    <source>
        <dbReference type="EMBL" id="ANE52578.1"/>
    </source>
</evidence>
<sequence>MRKLLLAFLGLLPLLAGLYYFLPHYTKYNFPVAATPNKKATENNITAKLKKQAVQGKAYALTQNLSTQYGFLIDMSQPSGRYRFFVYDFKRDSILAKGLVAHGSCNTDYLETAQYSNTPESGCSSLGKYRVSYSYKGQFGKAYKLNGLDSSNSNAFNRFVVLHAYDCVPNSEVYPQPICNSLGCPMVSYDFLAKLSGYINKSPKPILLWIYE</sequence>
<evidence type="ECO:0000313" key="2">
    <source>
        <dbReference type="Proteomes" id="UP000077177"/>
    </source>
</evidence>
<protein>
    <recommendedName>
        <fullName evidence="3">Peptidase</fullName>
    </recommendedName>
</protein>
<accession>A0A172U060</accession>
<dbReference type="Pfam" id="PF13645">
    <property type="entry name" value="YkuD_2"/>
    <property type="match status" value="1"/>
</dbReference>
<dbReference type="OrthoDB" id="1247236at2"/>
<gene>
    <name evidence="1" type="ORF">SY85_20935</name>
</gene>
<evidence type="ECO:0008006" key="3">
    <source>
        <dbReference type="Google" id="ProtNLM"/>
    </source>
</evidence>
<dbReference type="RefSeq" id="WP_066407294.1">
    <property type="nucleotide sequence ID" value="NZ_CP011390.1"/>
</dbReference>
<reference evidence="2" key="1">
    <citation type="submission" date="2015-01" db="EMBL/GenBank/DDBJ databases">
        <title>Flavisolibacter sp./LCS9/ whole genome sequencing.</title>
        <authorList>
            <person name="Kim M.K."/>
            <person name="Srinivasan S."/>
            <person name="Lee J.-J."/>
        </authorList>
    </citation>
    <scope>NUCLEOTIDE SEQUENCE [LARGE SCALE GENOMIC DNA]</scope>
    <source>
        <strain evidence="2">LCS9</strain>
    </source>
</reference>
<dbReference type="PANTHER" id="PTHR38477:SF1">
    <property type="entry name" value="MUREIN L,D-TRANSPEPTIDASE CATALYTIC DOMAIN FAMILY PROTEIN"/>
    <property type="match status" value="1"/>
</dbReference>
<dbReference type="EMBL" id="CP011390">
    <property type="protein sequence ID" value="ANE52578.1"/>
    <property type="molecule type" value="Genomic_DNA"/>
</dbReference>
<proteinExistence type="predicted"/>
<organism evidence="1 2">
    <name type="scientific">Flavisolibacter tropicus</name>
    <dbReference type="NCBI Taxonomy" id="1492898"/>
    <lineage>
        <taxon>Bacteria</taxon>
        <taxon>Pseudomonadati</taxon>
        <taxon>Bacteroidota</taxon>
        <taxon>Chitinophagia</taxon>
        <taxon>Chitinophagales</taxon>
        <taxon>Chitinophagaceae</taxon>
        <taxon>Flavisolibacter</taxon>
    </lineage>
</organism>
<dbReference type="KEGG" id="fla:SY85_20935"/>
<reference evidence="1 2" key="2">
    <citation type="journal article" date="2016" name="Int. J. Syst. Evol. Microbiol.">
        <title>Flavisolibacter tropicus sp. nov., isolated from tropical soil.</title>
        <authorList>
            <person name="Lee J.J."/>
            <person name="Kang M.S."/>
            <person name="Kim G.S."/>
            <person name="Lee C.S."/>
            <person name="Lim S."/>
            <person name="Lee J."/>
            <person name="Roh S.H."/>
            <person name="Kang H."/>
            <person name="Ha J.M."/>
            <person name="Bae S."/>
            <person name="Jung H.Y."/>
            <person name="Kim M.K."/>
        </authorList>
    </citation>
    <scope>NUCLEOTIDE SEQUENCE [LARGE SCALE GENOMIC DNA]</scope>
    <source>
        <strain evidence="1 2">LCS9</strain>
    </source>
</reference>
<dbReference type="AlphaFoldDB" id="A0A172U060"/>
<dbReference type="STRING" id="1492898.SY85_20935"/>
<keyword evidence="2" id="KW-1185">Reference proteome</keyword>
<name>A0A172U060_9BACT</name>
<dbReference type="InterPro" id="IPR032676">
    <property type="entry name" value="YkuD_2"/>
</dbReference>
<dbReference type="PANTHER" id="PTHR38477">
    <property type="entry name" value="HYPOTHETICAL EXPORTED PROTEIN"/>
    <property type="match status" value="1"/>
</dbReference>
<dbReference type="Proteomes" id="UP000077177">
    <property type="component" value="Chromosome"/>
</dbReference>